<accession>A0A0E2H3Q1</accession>
<proteinExistence type="predicted"/>
<dbReference type="InterPro" id="IPR019694">
    <property type="entry name" value="Phage_HP1_Orf23"/>
</dbReference>
<dbReference type="RefSeq" id="WP_002593030.1">
    <property type="nucleotide sequence ID" value="NZ_KB850991.1"/>
</dbReference>
<dbReference type="PATRIC" id="fig|999408.3.peg.5374"/>
<evidence type="ECO:0000313" key="1">
    <source>
        <dbReference type="EMBL" id="ENZ08322.1"/>
    </source>
</evidence>
<dbReference type="Proteomes" id="UP000013085">
    <property type="component" value="Unassembled WGS sequence"/>
</dbReference>
<evidence type="ECO:0000313" key="2">
    <source>
        <dbReference type="Proteomes" id="UP000013085"/>
    </source>
</evidence>
<reference evidence="1 2" key="1">
    <citation type="submission" date="2013-01" db="EMBL/GenBank/DDBJ databases">
        <title>The Genome Sequence of Clostridium clostridioforme 90A8.</title>
        <authorList>
            <consortium name="The Broad Institute Genome Sequencing Platform"/>
            <person name="Earl A."/>
            <person name="Ward D."/>
            <person name="Feldgarden M."/>
            <person name="Gevers D."/>
            <person name="Courvalin P."/>
            <person name="Lambert T."/>
            <person name="Walker B."/>
            <person name="Young S.K."/>
            <person name="Zeng Q."/>
            <person name="Gargeya S."/>
            <person name="Fitzgerald M."/>
            <person name="Haas B."/>
            <person name="Abouelleil A."/>
            <person name="Alvarado L."/>
            <person name="Arachchi H.M."/>
            <person name="Berlin A.M."/>
            <person name="Chapman S.B."/>
            <person name="Dewar J."/>
            <person name="Goldberg J."/>
            <person name="Griggs A."/>
            <person name="Gujja S."/>
            <person name="Hansen M."/>
            <person name="Howarth C."/>
            <person name="Imamovic A."/>
            <person name="Larimer J."/>
            <person name="McCowan C."/>
            <person name="Murphy C."/>
            <person name="Neiman D."/>
            <person name="Pearson M."/>
            <person name="Priest M."/>
            <person name="Roberts A."/>
            <person name="Saif S."/>
            <person name="Shea T."/>
            <person name="Sisk P."/>
            <person name="Sykes S."/>
            <person name="Wortman J."/>
            <person name="Nusbaum C."/>
            <person name="Birren B."/>
        </authorList>
    </citation>
    <scope>NUCLEOTIDE SEQUENCE [LARGE SCALE GENOMIC DNA]</scope>
    <source>
        <strain evidence="1 2">90A8</strain>
    </source>
</reference>
<organism evidence="1 2">
    <name type="scientific">[Clostridium] clostridioforme 90A8</name>
    <dbReference type="NCBI Taxonomy" id="999408"/>
    <lineage>
        <taxon>Bacteria</taxon>
        <taxon>Bacillati</taxon>
        <taxon>Bacillota</taxon>
        <taxon>Clostridia</taxon>
        <taxon>Lachnospirales</taxon>
        <taxon>Lachnospiraceae</taxon>
        <taxon>Enterocloster</taxon>
    </lineage>
</organism>
<gene>
    <name evidence="1" type="ORF">HMPREF1090_04987</name>
</gene>
<sequence>MSLRDVTFVVEDGSLGNSGSTGTGVHVKIGASPVETTVPILITGSMKPEQMKEKLGLSPLADACIDSVENGASRIYCVPVRPETAGTNGEVAHSGTGGGTVSVSGTPNNAYDIILKITEDGPPNTAAFCCSVNGGYSYEAEETIPLSGKKELAGTGITLTFAEEFKAGDTYRFSTTAPAVSNSAVLKAVESLYNSDLDFEFIHVAGTSAKALWASLAASAELFLSLYRRPVFFLCEARNKGAEESLDEYTAALKAEAKGIDSYYVQVCSAWSQYTRWDGREQCINNAGIVAGLYGIAGVAQSIGRVDTFSISEAKMTRLMPEGIEDHISELDDAGYLTWRKYYGIDGCYVNNARVLCREGSDYRYAEHVRVLNKMIREIYKRAVNMVQMDISASDDMETDINNILETLNIPLEDMAEAGELSSGSVSIEDLEHVNILQDERLDLVISFVPRGYVREFRFSLAMENPYRN</sequence>
<dbReference type="Pfam" id="PF10758">
    <property type="entry name" value="DUF2586"/>
    <property type="match status" value="1"/>
</dbReference>
<name>A0A0E2H3Q1_9FIRM</name>
<dbReference type="EMBL" id="AGYR01000062">
    <property type="protein sequence ID" value="ENZ08322.1"/>
    <property type="molecule type" value="Genomic_DNA"/>
</dbReference>
<dbReference type="GeneID" id="93163064"/>
<evidence type="ECO:0008006" key="3">
    <source>
        <dbReference type="Google" id="ProtNLM"/>
    </source>
</evidence>
<comment type="caution">
    <text evidence="1">The sequence shown here is derived from an EMBL/GenBank/DDBJ whole genome shotgun (WGS) entry which is preliminary data.</text>
</comment>
<dbReference type="HOGENOM" id="CLU_577271_0_0_9"/>
<protein>
    <recommendedName>
        <fullName evidence="3">Tail sheath protein subtilisin-like domain-containing protein</fullName>
    </recommendedName>
</protein>
<dbReference type="AlphaFoldDB" id="A0A0E2H3Q1"/>